<sequence>MSSASGEGPKIKYAENAPKLGKSQLEFMKLIEEQNLDRVQKLKRVRRNNLLTAGALGFSVLAIYGYSIFSVQQEKFLDDFDEPKKVNTN</sequence>
<dbReference type="GeneID" id="115622331"/>
<comment type="subunit">
    <text evidence="7">Component of 250-400 kDa complexes called cytochrome oxidase assembly intermediates or COA complexes.</text>
</comment>
<protein>
    <recommendedName>
        <fullName evidence="7">Cytochrome c oxidase assembly factor 3</fullName>
    </recommendedName>
</protein>
<evidence type="ECO:0000256" key="4">
    <source>
        <dbReference type="ARBA" id="ARBA00022989"/>
    </source>
</evidence>
<dbReference type="OrthoDB" id="10018333at2759"/>
<evidence type="ECO:0000256" key="7">
    <source>
        <dbReference type="RuleBase" id="RU367056"/>
    </source>
</evidence>
<dbReference type="PANTHER" id="PTHR15642:SF3">
    <property type="entry name" value="CYTOCHROME C OXIDASE ASSEMBLY FACTOR 3 HOMOLOG, MITOCHONDRIAL"/>
    <property type="match status" value="1"/>
</dbReference>
<evidence type="ECO:0000256" key="1">
    <source>
        <dbReference type="ARBA" id="ARBA00004304"/>
    </source>
</evidence>
<gene>
    <name evidence="10" type="primary">LOC115622331</name>
</gene>
<evidence type="ECO:0000313" key="10">
    <source>
        <dbReference type="RefSeq" id="XP_030372101.1"/>
    </source>
</evidence>
<dbReference type="RefSeq" id="XP_030372101.1">
    <property type="nucleotide sequence ID" value="XM_030516241.1"/>
</dbReference>
<proteinExistence type="inferred from homology"/>
<keyword evidence="3 7" id="KW-0812">Transmembrane</keyword>
<keyword evidence="4 7" id="KW-1133">Transmembrane helix</keyword>
<keyword evidence="6 7" id="KW-0472">Membrane</keyword>
<dbReference type="AlphaFoldDB" id="A0A6J2T598"/>
<dbReference type="InterPro" id="IPR018628">
    <property type="entry name" value="Coa3_CC"/>
</dbReference>
<keyword evidence="5 7" id="KW-0496">Mitochondrion</keyword>
<evidence type="ECO:0000259" key="8">
    <source>
        <dbReference type="Pfam" id="PF09813"/>
    </source>
</evidence>
<evidence type="ECO:0000256" key="3">
    <source>
        <dbReference type="ARBA" id="ARBA00022692"/>
    </source>
</evidence>
<dbReference type="PANTHER" id="PTHR15642">
    <property type="entry name" value="CYTOCHROME C OXIDASE ASSEMBLY FACTOR 3, MITOCHONDRIAL"/>
    <property type="match status" value="1"/>
</dbReference>
<accession>A0A6J2T598</accession>
<keyword evidence="7" id="KW-0999">Mitochondrion inner membrane</keyword>
<dbReference type="CTD" id="39320"/>
<name>A0A6J2T598_DROLE</name>
<organism evidence="9 10">
    <name type="scientific">Drosophila lebanonensis</name>
    <name type="common">Fruit fly</name>
    <name type="synonym">Scaptodrosophila lebanonensis</name>
    <dbReference type="NCBI Taxonomy" id="7225"/>
    <lineage>
        <taxon>Eukaryota</taxon>
        <taxon>Metazoa</taxon>
        <taxon>Ecdysozoa</taxon>
        <taxon>Arthropoda</taxon>
        <taxon>Hexapoda</taxon>
        <taxon>Insecta</taxon>
        <taxon>Pterygota</taxon>
        <taxon>Neoptera</taxon>
        <taxon>Endopterygota</taxon>
        <taxon>Diptera</taxon>
        <taxon>Brachycera</taxon>
        <taxon>Muscomorpha</taxon>
        <taxon>Ephydroidea</taxon>
        <taxon>Drosophilidae</taxon>
        <taxon>Scaptodrosophila</taxon>
    </lineage>
</organism>
<evidence type="ECO:0000256" key="5">
    <source>
        <dbReference type="ARBA" id="ARBA00023128"/>
    </source>
</evidence>
<feature type="domain" description="Cytochrome c oxidase assembly factor 3 mitochondrial coiled-coil" evidence="8">
    <location>
        <begin position="35"/>
        <end position="83"/>
    </location>
</feature>
<evidence type="ECO:0000256" key="6">
    <source>
        <dbReference type="ARBA" id="ARBA00023136"/>
    </source>
</evidence>
<comment type="subcellular location">
    <subcellularLocation>
        <location evidence="1">Mitochondrion membrane</location>
        <topology evidence="1">Single-pass membrane protein</topology>
    </subcellularLocation>
</comment>
<keyword evidence="9" id="KW-1185">Reference proteome</keyword>
<feature type="transmembrane region" description="Helical" evidence="7">
    <location>
        <begin position="50"/>
        <end position="69"/>
    </location>
</feature>
<evidence type="ECO:0000256" key="2">
    <source>
        <dbReference type="ARBA" id="ARBA00007035"/>
    </source>
</evidence>
<dbReference type="InterPro" id="IPR041752">
    <property type="entry name" value="Coa3"/>
</dbReference>
<dbReference type="GO" id="GO:0033617">
    <property type="term" value="P:mitochondrial respiratory chain complex IV assembly"/>
    <property type="evidence" value="ECO:0007669"/>
    <property type="project" value="UniProtKB-UniRule"/>
</dbReference>
<reference evidence="10" key="1">
    <citation type="submission" date="2025-08" db="UniProtKB">
        <authorList>
            <consortium name="RefSeq"/>
        </authorList>
    </citation>
    <scope>IDENTIFICATION</scope>
    <source>
        <strain evidence="10">11010-0011.00</strain>
        <tissue evidence="10">Whole body</tissue>
    </source>
</reference>
<dbReference type="Proteomes" id="UP000504634">
    <property type="component" value="Unplaced"/>
</dbReference>
<dbReference type="Pfam" id="PF09813">
    <property type="entry name" value="Coa3_cc"/>
    <property type="match status" value="1"/>
</dbReference>
<comment type="function">
    <text evidence="7">Required for assembly of cytochrome c oxidase (complex IV).</text>
</comment>
<evidence type="ECO:0000313" key="9">
    <source>
        <dbReference type="Proteomes" id="UP000504634"/>
    </source>
</evidence>
<dbReference type="GO" id="GO:0005743">
    <property type="term" value="C:mitochondrial inner membrane"/>
    <property type="evidence" value="ECO:0007669"/>
    <property type="project" value="UniProtKB-UniRule"/>
</dbReference>
<comment type="similarity">
    <text evidence="2 7">Belongs to the COA3 family.</text>
</comment>